<evidence type="ECO:0000256" key="2">
    <source>
        <dbReference type="ARBA" id="ARBA00005792"/>
    </source>
</evidence>
<sequence>MRQIVFGEAKARDGDGDGVGAALCFYKAFKVYPEPDALLDIYALTMPDKVLKTFATMIAKDDNLDVGSLFYLTDPV</sequence>
<dbReference type="EMBL" id="JAPDRK010000003">
    <property type="protein sequence ID" value="KAJ9613954.1"/>
    <property type="molecule type" value="Genomic_DNA"/>
</dbReference>
<evidence type="ECO:0000256" key="1">
    <source>
        <dbReference type="ARBA" id="ARBA00004572"/>
    </source>
</evidence>
<dbReference type="Proteomes" id="UP001172673">
    <property type="component" value="Unassembled WGS sequence"/>
</dbReference>
<keyword evidence="6" id="KW-0496">Mitochondrion</keyword>
<dbReference type="Gene3D" id="1.20.960.10">
    <property type="entry name" value="Mitochondrial outer membrane translocase complex, subunit Tom20 domain"/>
    <property type="match status" value="1"/>
</dbReference>
<comment type="subcellular location">
    <subcellularLocation>
        <location evidence="1">Mitochondrion outer membrane</location>
        <topology evidence="1">Single-pass membrane protein</topology>
    </subcellularLocation>
</comment>
<dbReference type="AlphaFoldDB" id="A0AA38XIB1"/>
<dbReference type="GO" id="GO:0005742">
    <property type="term" value="C:mitochondrial outer membrane translocase complex"/>
    <property type="evidence" value="ECO:0007669"/>
    <property type="project" value="InterPro"/>
</dbReference>
<keyword evidence="9" id="KW-1185">Reference proteome</keyword>
<evidence type="ECO:0000256" key="3">
    <source>
        <dbReference type="ARBA" id="ARBA00022692"/>
    </source>
</evidence>
<dbReference type="GO" id="GO:0006886">
    <property type="term" value="P:intracellular protein transport"/>
    <property type="evidence" value="ECO:0007669"/>
    <property type="project" value="InterPro"/>
</dbReference>
<organism evidence="8 9">
    <name type="scientific">Cladophialophora chaetospira</name>
    <dbReference type="NCBI Taxonomy" id="386627"/>
    <lineage>
        <taxon>Eukaryota</taxon>
        <taxon>Fungi</taxon>
        <taxon>Dikarya</taxon>
        <taxon>Ascomycota</taxon>
        <taxon>Pezizomycotina</taxon>
        <taxon>Eurotiomycetes</taxon>
        <taxon>Chaetothyriomycetidae</taxon>
        <taxon>Chaetothyriales</taxon>
        <taxon>Herpotrichiellaceae</taxon>
        <taxon>Cladophialophora</taxon>
    </lineage>
</organism>
<keyword evidence="7" id="KW-0472">Membrane</keyword>
<dbReference type="InterPro" id="IPR023392">
    <property type="entry name" value="Tom20_dom_sf"/>
</dbReference>
<dbReference type="InterPro" id="IPR002056">
    <property type="entry name" value="MAS20"/>
</dbReference>
<keyword evidence="4" id="KW-1000">Mitochondrion outer membrane</keyword>
<keyword evidence="3" id="KW-0812">Transmembrane</keyword>
<evidence type="ECO:0000256" key="6">
    <source>
        <dbReference type="ARBA" id="ARBA00023128"/>
    </source>
</evidence>
<dbReference type="SUPFAM" id="SSF47157">
    <property type="entry name" value="Mitochondrial import receptor subunit Tom20"/>
    <property type="match status" value="1"/>
</dbReference>
<evidence type="ECO:0000256" key="4">
    <source>
        <dbReference type="ARBA" id="ARBA00022787"/>
    </source>
</evidence>
<keyword evidence="5" id="KW-1133">Transmembrane helix</keyword>
<evidence type="ECO:0000313" key="8">
    <source>
        <dbReference type="EMBL" id="KAJ9613954.1"/>
    </source>
</evidence>
<evidence type="ECO:0000256" key="7">
    <source>
        <dbReference type="ARBA" id="ARBA00023136"/>
    </source>
</evidence>
<gene>
    <name evidence="8" type="primary">TOM20_1</name>
    <name evidence="8" type="ORF">H2200_002090</name>
</gene>
<comment type="similarity">
    <text evidence="2">Belongs to the Tom20 family.</text>
</comment>
<comment type="caution">
    <text evidence="8">The sequence shown here is derived from an EMBL/GenBank/DDBJ whole genome shotgun (WGS) entry which is preliminary data.</text>
</comment>
<name>A0AA38XIB1_9EURO</name>
<accession>A0AA38XIB1</accession>
<proteinExistence type="inferred from homology"/>
<protein>
    <submittedName>
        <fullName evidence="8">Mitochondrial import receptor subunit tom20</fullName>
    </submittedName>
</protein>
<reference evidence="8" key="1">
    <citation type="submission" date="2022-10" db="EMBL/GenBank/DDBJ databases">
        <title>Culturing micro-colonial fungi from biological soil crusts in the Mojave desert and describing Neophaeococcomyces mojavensis, and introducing the new genera and species Taxawa tesnikishii.</title>
        <authorList>
            <person name="Kurbessoian T."/>
            <person name="Stajich J.E."/>
        </authorList>
    </citation>
    <scope>NUCLEOTIDE SEQUENCE</scope>
    <source>
        <strain evidence="8">TK_41</strain>
    </source>
</reference>
<keyword evidence="8" id="KW-0675">Receptor</keyword>
<dbReference type="Pfam" id="PF02064">
    <property type="entry name" value="MAS20"/>
    <property type="match status" value="1"/>
</dbReference>
<evidence type="ECO:0000313" key="9">
    <source>
        <dbReference type="Proteomes" id="UP001172673"/>
    </source>
</evidence>
<dbReference type="GO" id="GO:0006605">
    <property type="term" value="P:protein targeting"/>
    <property type="evidence" value="ECO:0007669"/>
    <property type="project" value="InterPro"/>
</dbReference>
<evidence type="ECO:0000256" key="5">
    <source>
        <dbReference type="ARBA" id="ARBA00022989"/>
    </source>
</evidence>